<organism evidence="1 2">
    <name type="scientific">Streptomyces liliiviolaceus</name>
    <dbReference type="NCBI Taxonomy" id="2823109"/>
    <lineage>
        <taxon>Bacteria</taxon>
        <taxon>Bacillati</taxon>
        <taxon>Actinomycetota</taxon>
        <taxon>Actinomycetes</taxon>
        <taxon>Kitasatosporales</taxon>
        <taxon>Streptomycetaceae</taxon>
        <taxon>Streptomyces</taxon>
    </lineage>
</organism>
<reference evidence="1 2" key="1">
    <citation type="submission" date="2021-04" db="EMBL/GenBank/DDBJ databases">
        <authorList>
            <person name="Tang X."/>
            <person name="Zhou X."/>
            <person name="Chen X."/>
            <person name="Cernava T."/>
            <person name="Zhang C."/>
        </authorList>
    </citation>
    <scope>NUCLEOTIDE SEQUENCE [LARGE SCALE GENOMIC DNA]</scope>
    <source>
        <strain evidence="1 2">BH-SS-21</strain>
    </source>
</reference>
<evidence type="ECO:0000313" key="1">
    <source>
        <dbReference type="EMBL" id="MBQ0854864.1"/>
    </source>
</evidence>
<proteinExistence type="predicted"/>
<protein>
    <submittedName>
        <fullName evidence="1">Uncharacterized protein</fullName>
    </submittedName>
</protein>
<accession>A0A941BIF9</accession>
<evidence type="ECO:0000313" key="2">
    <source>
        <dbReference type="Proteomes" id="UP000677413"/>
    </source>
</evidence>
<dbReference type="RefSeq" id="WP_210892832.1">
    <property type="nucleotide sequence ID" value="NZ_JAGPYQ010000002.1"/>
</dbReference>
<sequence>MPPPSQSPPTDERRPRAMVIDRAWRDLGARPGLESLSGPGGAPLTRTVKLIVLPLIIRPALRPELAADFLGARDVDQLDSLIRESDGLLRATAQWFTVLKKTRRALGVRAGNPQDLYFQRCFELATEHGAPSAASGADALARSVVEDIADAGGGRTVEALKEYLADIDRRTRLDARLAEAWDARRFVPDADASEAAFHLAAEVLDACAAPGSGAEAGMDTGSSAFAVLRAAGHGSRLGQAVWKPADGVWGRAGLPAHLGLSAHPVPARPEVGRGASTATLPAPFDRTLFERLFTVLQASAHREELPTVPELVRREVGRSCAPLGLYDESLRVAVVLGGRLAVGLDPLGLGAPGGDPLGHVPPGHDPLGHGEAEAGRTAAHRIVNSRWQREASVLRARRMTVSSRPDPDGGQLSALAQDLRTPWVAYMRRLWVRLHGRDVRDAALPDAGSAWTVLDGVARSVMMDHRARVRAALRALSTSTATARVTVAPEPRSA</sequence>
<comment type="caution">
    <text evidence="1">The sequence shown here is derived from an EMBL/GenBank/DDBJ whole genome shotgun (WGS) entry which is preliminary data.</text>
</comment>
<dbReference type="Proteomes" id="UP000677413">
    <property type="component" value="Unassembled WGS sequence"/>
</dbReference>
<dbReference type="AlphaFoldDB" id="A0A941BIF9"/>
<gene>
    <name evidence="1" type="ORF">J8N05_42640</name>
</gene>
<dbReference type="EMBL" id="JAGPYQ010000002">
    <property type="protein sequence ID" value="MBQ0854864.1"/>
    <property type="molecule type" value="Genomic_DNA"/>
</dbReference>
<keyword evidence="2" id="KW-1185">Reference proteome</keyword>
<name>A0A941BIF9_9ACTN</name>